<dbReference type="AlphaFoldDB" id="A0A564YXR4"/>
<evidence type="ECO:0000313" key="1">
    <source>
        <dbReference type="EMBL" id="VUZ52012.1"/>
    </source>
</evidence>
<reference evidence="1 2" key="1">
    <citation type="submission" date="2019-07" db="EMBL/GenBank/DDBJ databases">
        <authorList>
            <person name="Jastrzebski P J."/>
            <person name="Paukszto L."/>
            <person name="Jastrzebski P J."/>
        </authorList>
    </citation>
    <scope>NUCLEOTIDE SEQUENCE [LARGE SCALE GENOMIC DNA]</scope>
    <source>
        <strain evidence="1 2">WMS-il1</strain>
    </source>
</reference>
<proteinExistence type="predicted"/>
<dbReference type="EMBL" id="CABIJS010000455">
    <property type="protein sequence ID" value="VUZ52012.1"/>
    <property type="molecule type" value="Genomic_DNA"/>
</dbReference>
<feature type="non-terminal residue" evidence="1">
    <location>
        <position position="1"/>
    </location>
</feature>
<keyword evidence="2" id="KW-1185">Reference proteome</keyword>
<gene>
    <name evidence="1" type="ORF">WMSIL1_LOCUS10554</name>
</gene>
<dbReference type="Proteomes" id="UP000321570">
    <property type="component" value="Unassembled WGS sequence"/>
</dbReference>
<name>A0A564YXR4_HYMDI</name>
<sequence>VELTTLPKLIRGTSRALEHSGKCACVTDLVAIKLGRVCSGLPSQSAINIPTA</sequence>
<protein>
    <submittedName>
        <fullName evidence="1">Uncharacterized protein</fullName>
    </submittedName>
</protein>
<accession>A0A564YXR4</accession>
<evidence type="ECO:0000313" key="2">
    <source>
        <dbReference type="Proteomes" id="UP000321570"/>
    </source>
</evidence>
<organism evidence="1 2">
    <name type="scientific">Hymenolepis diminuta</name>
    <name type="common">Rat tapeworm</name>
    <dbReference type="NCBI Taxonomy" id="6216"/>
    <lineage>
        <taxon>Eukaryota</taxon>
        <taxon>Metazoa</taxon>
        <taxon>Spiralia</taxon>
        <taxon>Lophotrochozoa</taxon>
        <taxon>Platyhelminthes</taxon>
        <taxon>Cestoda</taxon>
        <taxon>Eucestoda</taxon>
        <taxon>Cyclophyllidea</taxon>
        <taxon>Hymenolepididae</taxon>
        <taxon>Hymenolepis</taxon>
    </lineage>
</organism>